<evidence type="ECO:0000256" key="3">
    <source>
        <dbReference type="ARBA" id="ARBA00022840"/>
    </source>
</evidence>
<keyword evidence="3" id="KW-0067">ATP-binding</keyword>
<evidence type="ECO:0000313" key="5">
    <source>
        <dbReference type="EMBL" id="QEN06566.1"/>
    </source>
</evidence>
<keyword evidence="1" id="KW-0547">Nucleotide-binding</keyword>
<dbReference type="InterPro" id="IPR052708">
    <property type="entry name" value="PxpC"/>
</dbReference>
<dbReference type="Gene3D" id="2.40.100.10">
    <property type="entry name" value="Cyclophilin-like"/>
    <property type="match status" value="1"/>
</dbReference>
<dbReference type="EMBL" id="CP036150">
    <property type="protein sequence ID" value="QEN06566.1"/>
    <property type="molecule type" value="Genomic_DNA"/>
</dbReference>
<evidence type="ECO:0000256" key="2">
    <source>
        <dbReference type="ARBA" id="ARBA00022801"/>
    </source>
</evidence>
<keyword evidence="6" id="KW-1185">Reference proteome</keyword>
<dbReference type="OrthoDB" id="9782422at2"/>
<dbReference type="GO" id="GO:0016787">
    <property type="term" value="F:hydrolase activity"/>
    <property type="evidence" value="ECO:0007669"/>
    <property type="project" value="UniProtKB-KW"/>
</dbReference>
<evidence type="ECO:0000313" key="6">
    <source>
        <dbReference type="Proteomes" id="UP000324209"/>
    </source>
</evidence>
<dbReference type="SMART" id="SM00797">
    <property type="entry name" value="AHS2"/>
    <property type="match status" value="1"/>
</dbReference>
<dbReference type="Proteomes" id="UP000324209">
    <property type="component" value="Chromosome"/>
</dbReference>
<dbReference type="PANTHER" id="PTHR43309">
    <property type="entry name" value="5-OXOPROLINASE SUBUNIT C"/>
    <property type="match status" value="1"/>
</dbReference>
<organism evidence="5 6">
    <name type="scientific">Oceanispirochaeta crateris</name>
    <dbReference type="NCBI Taxonomy" id="2518645"/>
    <lineage>
        <taxon>Bacteria</taxon>
        <taxon>Pseudomonadati</taxon>
        <taxon>Spirochaetota</taxon>
        <taxon>Spirochaetia</taxon>
        <taxon>Spirochaetales</taxon>
        <taxon>Spirochaetaceae</taxon>
        <taxon>Oceanispirochaeta</taxon>
    </lineage>
</organism>
<dbReference type="InterPro" id="IPR029000">
    <property type="entry name" value="Cyclophilin-like_dom_sf"/>
</dbReference>
<evidence type="ECO:0000259" key="4">
    <source>
        <dbReference type="SMART" id="SM00797"/>
    </source>
</evidence>
<sequence length="277" mass="31447">MFKELNRGIYKKIQLPEFGLQDRGVSPAGAMDLFAYESGNALLYNAPDNPALELIYPPRFMVVEEGFFILTGAKFSTVTLKKDERTIEVPHGSVIKAHAGWTLEFGPREYGFRTYLCWSNRKDLTIEGKERGSFDSIASWRDKDHKIRLIRGPEYKDLENPELFINEGWTITRETSDMGMRLSCGKKQLNLKTTGNMISEAVSDGTVQLTPKGPIVLLKHRQTVGGYPRVFNVISADVDLLAQYAPGQVLHFKEVTMEVAREVARLKNIEINKLRQY</sequence>
<dbReference type="Pfam" id="PF02626">
    <property type="entry name" value="CT_A_B"/>
    <property type="match status" value="2"/>
</dbReference>
<protein>
    <recommendedName>
        <fullName evidence="4">Carboxyltransferase domain-containing protein</fullName>
    </recommendedName>
</protein>
<proteinExistence type="predicted"/>
<keyword evidence="2" id="KW-0378">Hydrolase</keyword>
<accession>A0A5C1QJ98</accession>
<reference evidence="5 6" key="1">
    <citation type="submission" date="2019-02" db="EMBL/GenBank/DDBJ databases">
        <title>Complete Genome Sequence and Methylome Analysis of free living Spirochaetas.</title>
        <authorList>
            <person name="Fomenkov A."/>
            <person name="Dubinina G."/>
            <person name="Leshcheva N."/>
            <person name="Mikheeva N."/>
            <person name="Grabovich M."/>
            <person name="Vincze T."/>
            <person name="Roberts R.J."/>
        </authorList>
    </citation>
    <scope>NUCLEOTIDE SEQUENCE [LARGE SCALE GENOMIC DNA]</scope>
    <source>
        <strain evidence="5 6">K2</strain>
    </source>
</reference>
<dbReference type="RefSeq" id="WP_149484649.1">
    <property type="nucleotide sequence ID" value="NZ_CP036150.1"/>
</dbReference>
<dbReference type="PANTHER" id="PTHR43309:SF3">
    <property type="entry name" value="5-OXOPROLINASE SUBUNIT C"/>
    <property type="match status" value="1"/>
</dbReference>
<dbReference type="KEGG" id="ock:EXM22_00645"/>
<dbReference type="AlphaFoldDB" id="A0A5C1QJ98"/>
<evidence type="ECO:0000256" key="1">
    <source>
        <dbReference type="ARBA" id="ARBA00022741"/>
    </source>
</evidence>
<feature type="domain" description="Carboxyltransferase" evidence="4">
    <location>
        <begin position="22"/>
        <end position="266"/>
    </location>
</feature>
<dbReference type="InterPro" id="IPR003778">
    <property type="entry name" value="CT_A_B"/>
</dbReference>
<dbReference type="GO" id="GO:0005524">
    <property type="term" value="F:ATP binding"/>
    <property type="evidence" value="ECO:0007669"/>
    <property type="project" value="UniProtKB-KW"/>
</dbReference>
<gene>
    <name evidence="5" type="ORF">EXM22_00645</name>
</gene>
<name>A0A5C1QJ98_9SPIO</name>